<keyword evidence="5" id="KW-1185">Reference proteome</keyword>
<evidence type="ECO:0000256" key="2">
    <source>
        <dbReference type="ARBA" id="ARBA00022737"/>
    </source>
</evidence>
<evidence type="ECO:0000256" key="3">
    <source>
        <dbReference type="ARBA" id="ARBA00023157"/>
    </source>
</evidence>
<dbReference type="Proteomes" id="UP000035642">
    <property type="component" value="Unassembled WGS sequence"/>
</dbReference>
<dbReference type="Gene3D" id="2.180.10.10">
    <property type="entry name" value="RHS repeat-associated core"/>
    <property type="match status" value="1"/>
</dbReference>
<keyword evidence="1" id="KW-0245">EGF-like domain</keyword>
<dbReference type="PANTHER" id="PTHR11219">
    <property type="entry name" value="TENEURIN AND N-ACETYLGLUCOSAMINE-1-PHOSPHODIESTER ALPHA-N-ACETYLGLUCOSAMINIDASE"/>
    <property type="match status" value="1"/>
</dbReference>
<keyword evidence="3" id="KW-1015">Disulfide bond</keyword>
<dbReference type="STRING" id="6313.A0A0K0D2X2"/>
<dbReference type="AlphaFoldDB" id="A0A0K0D2X2"/>
<dbReference type="InterPro" id="IPR056823">
    <property type="entry name" value="TEN-like_YD-shell"/>
</dbReference>
<proteinExistence type="predicted"/>
<evidence type="ECO:0000313" key="6">
    <source>
        <dbReference type="WBParaSite" id="ACAC_0000441701-mRNA-1"/>
    </source>
</evidence>
<evidence type="ECO:0000256" key="1">
    <source>
        <dbReference type="ARBA" id="ARBA00022536"/>
    </source>
</evidence>
<accession>A0A0K0D2X2</accession>
<organism evidence="5 6">
    <name type="scientific">Angiostrongylus cantonensis</name>
    <name type="common">Rat lungworm</name>
    <dbReference type="NCBI Taxonomy" id="6313"/>
    <lineage>
        <taxon>Eukaryota</taxon>
        <taxon>Metazoa</taxon>
        <taxon>Ecdysozoa</taxon>
        <taxon>Nematoda</taxon>
        <taxon>Chromadorea</taxon>
        <taxon>Rhabditida</taxon>
        <taxon>Rhabditina</taxon>
        <taxon>Rhabditomorpha</taxon>
        <taxon>Strongyloidea</taxon>
        <taxon>Metastrongylidae</taxon>
        <taxon>Angiostrongylus</taxon>
    </lineage>
</organism>
<evidence type="ECO:0000259" key="4">
    <source>
        <dbReference type="Pfam" id="PF25023"/>
    </source>
</evidence>
<sequence length="588" mass="66933">MHERSFDAYRQVSALKIVVGDIRLSLTIVRDLAGRTSYNIWRTPTDDFKEIRTFDVQGRLATCEITGKERFLFKYNNDSRIALMNDVSFEWHTGGVPKKAGRTEYAVDGNGWTIKRGDIGFEMDCYGRLVGARGPSIDMKLEYDHQSRLISIRNGAVFYSLFYTLPHLPRSASHFQSSSDSSATTVLYTEEGVPFAMNRDGFRYAIAVDDEGSLRYLLSETGVEKEIHRDPFGRIIIDTQSKFWVPLGFHGGVDIPELSVAILPNGRPYDTVLGRYMSFGPIDLRRINFDDILRSVDPFSLEQPSNAASLTPTDMKTWFRLVGLSPVLLPPADLHLTCQHSVCTRSLSSFPSRLRTFSQLPSLSSIELLDTSFMAMYPSEDIAFAVEDAGFHELLVLTPNGHKASFRILTNWRVFGTSWERHLVRPDDVPSSLTSLSMPHFTLVVSRGTAELRNGKTKIFVHFSSDADTVNKILMEDFRRREGPTVWRAERRRIERGESTQPWTQQEKRLKETIEGNFSQKAPLRGILSKWIIRYGHDSHPCTFGVSSKRPRKAALHLRIEVSCIMSYTQKKQTTDLEKCYSELIKLE</sequence>
<dbReference type="WBParaSite" id="ACAC_0000441701-mRNA-1">
    <property type="protein sequence ID" value="ACAC_0000441701-mRNA-1"/>
    <property type="gene ID" value="ACAC_0000441701"/>
</dbReference>
<reference evidence="6" key="2">
    <citation type="submission" date="2017-02" db="UniProtKB">
        <authorList>
            <consortium name="WormBaseParasite"/>
        </authorList>
    </citation>
    <scope>IDENTIFICATION</scope>
</reference>
<reference evidence="5" key="1">
    <citation type="submission" date="2012-09" db="EMBL/GenBank/DDBJ databases">
        <authorList>
            <person name="Martin A.A."/>
        </authorList>
    </citation>
    <scope>NUCLEOTIDE SEQUENCE</scope>
</reference>
<dbReference type="PANTHER" id="PTHR11219:SF69">
    <property type="entry name" value="TENEURIN-A"/>
    <property type="match status" value="1"/>
</dbReference>
<keyword evidence="2" id="KW-0677">Repeat</keyword>
<feature type="domain" description="Teneurin-like YD-shell" evidence="4">
    <location>
        <begin position="3"/>
        <end position="278"/>
    </location>
</feature>
<dbReference type="GO" id="GO:0008045">
    <property type="term" value="P:motor neuron axon guidance"/>
    <property type="evidence" value="ECO:0007669"/>
    <property type="project" value="TreeGrafter"/>
</dbReference>
<name>A0A0K0D2X2_ANGCA</name>
<dbReference type="Pfam" id="PF25023">
    <property type="entry name" value="TEN_YD-shell"/>
    <property type="match status" value="1"/>
</dbReference>
<dbReference type="InterPro" id="IPR051216">
    <property type="entry name" value="Teneurin"/>
</dbReference>
<protein>
    <submittedName>
        <fullName evidence="6">Tox-GHH domain-containing protein</fullName>
    </submittedName>
</protein>
<evidence type="ECO:0000313" key="5">
    <source>
        <dbReference type="Proteomes" id="UP000035642"/>
    </source>
</evidence>